<dbReference type="RefSeq" id="XP_029644004.1">
    <property type="nucleotide sequence ID" value="XM_029788144.2"/>
</dbReference>
<keyword evidence="1" id="KW-0732">Signal</keyword>
<feature type="signal peptide" evidence="1">
    <location>
        <begin position="1"/>
        <end position="21"/>
    </location>
</feature>
<organism evidence="2 3">
    <name type="scientific">Octopus sinensis</name>
    <name type="common">East Asian common octopus</name>
    <dbReference type="NCBI Taxonomy" id="2607531"/>
    <lineage>
        <taxon>Eukaryota</taxon>
        <taxon>Metazoa</taxon>
        <taxon>Spiralia</taxon>
        <taxon>Lophotrochozoa</taxon>
        <taxon>Mollusca</taxon>
        <taxon>Cephalopoda</taxon>
        <taxon>Coleoidea</taxon>
        <taxon>Octopodiformes</taxon>
        <taxon>Octopoda</taxon>
        <taxon>Incirrata</taxon>
        <taxon>Octopodidae</taxon>
        <taxon>Octopus</taxon>
    </lineage>
</organism>
<keyword evidence="2" id="KW-1185">Reference proteome</keyword>
<sequence length="233" mass="26617">MKMNTVFYLALIALMFGLGTCAVVNMEPKINEDEIDAAGTILREIFKVHQDDGTFENSVSDTESQNNNLTCAKMRCSWKSNSGTCTLYTPYATQLQFGMLLLGSGMAVALSYKHRAFIHHVMRDGMVTYFNFRILNKSYRLEVRERRITCPHAIVCLKLTVSYGCRRLIYNFGCTRNIYQDTESKPVKGVVNWNSNLKNCMESEDVDSVKTENVKNFIESNQNENSLKWDHDA</sequence>
<reference evidence="3" key="1">
    <citation type="submission" date="2025-08" db="UniProtKB">
        <authorList>
            <consortium name="RefSeq"/>
        </authorList>
    </citation>
    <scope>IDENTIFICATION</scope>
</reference>
<dbReference type="Proteomes" id="UP000515154">
    <property type="component" value="Linkage group LG13"/>
</dbReference>
<evidence type="ECO:0000256" key="1">
    <source>
        <dbReference type="SAM" id="SignalP"/>
    </source>
</evidence>
<dbReference type="AlphaFoldDB" id="A0A6P7T009"/>
<evidence type="ECO:0000313" key="2">
    <source>
        <dbReference type="Proteomes" id="UP000515154"/>
    </source>
</evidence>
<name>A0A6P7T009_9MOLL</name>
<proteinExistence type="predicted"/>
<dbReference type="KEGG" id="osn:115218374"/>
<gene>
    <name evidence="3" type="primary">LOC115218374</name>
</gene>
<feature type="chain" id="PRO_5028328896" evidence="1">
    <location>
        <begin position="22"/>
        <end position="233"/>
    </location>
</feature>
<accession>A0A6P7T009</accession>
<evidence type="ECO:0000313" key="3">
    <source>
        <dbReference type="RefSeq" id="XP_029644004.1"/>
    </source>
</evidence>
<protein>
    <submittedName>
        <fullName evidence="3">Uncharacterized protein LOC115218374</fullName>
    </submittedName>
</protein>